<dbReference type="PROSITE" id="PS51819">
    <property type="entry name" value="VOC"/>
    <property type="match status" value="1"/>
</dbReference>
<evidence type="ECO:0000313" key="3">
    <source>
        <dbReference type="Proteomes" id="UP000178606"/>
    </source>
</evidence>
<gene>
    <name evidence="2" type="ORF">A3F84_23810</name>
</gene>
<reference evidence="2 3" key="1">
    <citation type="journal article" date="2016" name="Nat. Commun.">
        <title>Thousands of microbial genomes shed light on interconnected biogeochemical processes in an aquifer system.</title>
        <authorList>
            <person name="Anantharaman K."/>
            <person name="Brown C.T."/>
            <person name="Hug L.A."/>
            <person name="Sharon I."/>
            <person name="Castelle C.J."/>
            <person name="Probst A.J."/>
            <person name="Thomas B.C."/>
            <person name="Singh A."/>
            <person name="Wilkins M.J."/>
            <person name="Karaoz U."/>
            <person name="Brodie E.L."/>
            <person name="Williams K.H."/>
            <person name="Hubbard S.S."/>
            <person name="Banfield J.F."/>
        </authorList>
    </citation>
    <scope>NUCLEOTIDE SEQUENCE [LARGE SCALE GENOMIC DNA]</scope>
    <source>
        <strain evidence="3">RIFCSPLOWO2_12_FULL_64_10</strain>
    </source>
</reference>
<feature type="domain" description="VOC" evidence="1">
    <location>
        <begin position="5"/>
        <end position="119"/>
    </location>
</feature>
<dbReference type="PANTHER" id="PTHR33993:SF2">
    <property type="entry name" value="VOC DOMAIN-CONTAINING PROTEIN"/>
    <property type="match status" value="1"/>
</dbReference>
<evidence type="ECO:0000313" key="2">
    <source>
        <dbReference type="EMBL" id="OGG55641.1"/>
    </source>
</evidence>
<dbReference type="InterPro" id="IPR037523">
    <property type="entry name" value="VOC_core"/>
</dbReference>
<proteinExistence type="predicted"/>
<dbReference type="Pfam" id="PF00903">
    <property type="entry name" value="Glyoxalase"/>
    <property type="match status" value="1"/>
</dbReference>
<dbReference type="AlphaFoldDB" id="A0A1F6D2W2"/>
<evidence type="ECO:0000259" key="1">
    <source>
        <dbReference type="PROSITE" id="PS51819"/>
    </source>
</evidence>
<comment type="caution">
    <text evidence="2">The sequence shown here is derived from an EMBL/GenBank/DDBJ whole genome shotgun (WGS) entry which is preliminary data.</text>
</comment>
<dbReference type="InterPro" id="IPR052164">
    <property type="entry name" value="Anthracycline_SecMetBiosynth"/>
</dbReference>
<name>A0A1F6D2W2_HANXR</name>
<dbReference type="Proteomes" id="UP000178606">
    <property type="component" value="Unassembled WGS sequence"/>
</dbReference>
<accession>A0A1F6D2W2</accession>
<protein>
    <recommendedName>
        <fullName evidence="1">VOC domain-containing protein</fullName>
    </recommendedName>
</protein>
<dbReference type="SUPFAM" id="SSF54593">
    <property type="entry name" value="Glyoxalase/Bleomycin resistance protein/Dihydroxybiphenyl dioxygenase"/>
    <property type="match status" value="1"/>
</dbReference>
<dbReference type="Gene3D" id="3.10.180.10">
    <property type="entry name" value="2,3-Dihydroxybiphenyl 1,2-Dioxygenase, domain 1"/>
    <property type="match status" value="1"/>
</dbReference>
<dbReference type="PANTHER" id="PTHR33993">
    <property type="entry name" value="GLYOXALASE-RELATED"/>
    <property type="match status" value="1"/>
</dbReference>
<dbReference type="InterPro" id="IPR029068">
    <property type="entry name" value="Glyas_Bleomycin-R_OHBP_Dase"/>
</dbReference>
<dbReference type="InterPro" id="IPR004360">
    <property type="entry name" value="Glyas_Fos-R_dOase_dom"/>
</dbReference>
<organism evidence="2 3">
    <name type="scientific">Handelsmanbacteria sp. (strain RIFCSPLOWO2_12_FULL_64_10)</name>
    <dbReference type="NCBI Taxonomy" id="1817868"/>
    <lineage>
        <taxon>Bacteria</taxon>
        <taxon>Candidatus Handelsmaniibacteriota</taxon>
    </lineage>
</organism>
<sequence length="125" mass="13641">MNPRAIDFVVHDVSDLHRAAAFYRDTLGLKLNFLKEEWGWAEFDIRPVSLALNQPSESEGPPTPGSGAVIALAVDDVKVAVEELRGKGVAVVREPFETGVCFMAVIADPDGNRLWLHKRKDGTAG</sequence>
<dbReference type="EMBL" id="MFKF01000064">
    <property type="protein sequence ID" value="OGG55641.1"/>
    <property type="molecule type" value="Genomic_DNA"/>
</dbReference>